<feature type="compositionally biased region" description="Basic and acidic residues" evidence="1">
    <location>
        <begin position="44"/>
        <end position="57"/>
    </location>
</feature>
<keyword evidence="3" id="KW-1185">Reference proteome</keyword>
<comment type="caution">
    <text evidence="2">The sequence shown here is derived from an EMBL/GenBank/DDBJ whole genome shotgun (WGS) entry which is preliminary data.</text>
</comment>
<gene>
    <name evidence="2" type="ORF">GCM10022406_15870</name>
</gene>
<protein>
    <submittedName>
        <fullName evidence="2">Uncharacterized protein</fullName>
    </submittedName>
</protein>
<feature type="region of interest" description="Disordered" evidence="1">
    <location>
        <begin position="1"/>
        <end position="26"/>
    </location>
</feature>
<accession>A0ABP7MZT0</accession>
<proteinExistence type="predicted"/>
<name>A0ABP7MZT0_9BACT</name>
<sequence length="78" mass="8706">MLGELRGDDGQHFGRGKPGELPAQVEDQRLGGYLHNEGRMGLFRAEKADDTKRPDAIRRRKAGPAVLREPKKRCGKLP</sequence>
<feature type="region of interest" description="Disordered" evidence="1">
    <location>
        <begin position="42"/>
        <end position="78"/>
    </location>
</feature>
<dbReference type="Proteomes" id="UP001499909">
    <property type="component" value="Unassembled WGS sequence"/>
</dbReference>
<feature type="compositionally biased region" description="Basic and acidic residues" evidence="1">
    <location>
        <begin position="1"/>
        <end position="12"/>
    </location>
</feature>
<dbReference type="EMBL" id="BAABDH010000024">
    <property type="protein sequence ID" value="GAA3931531.1"/>
    <property type="molecule type" value="Genomic_DNA"/>
</dbReference>
<organism evidence="2 3">
    <name type="scientific">Hymenobacter algoricola</name>
    <dbReference type="NCBI Taxonomy" id="486267"/>
    <lineage>
        <taxon>Bacteria</taxon>
        <taxon>Pseudomonadati</taxon>
        <taxon>Bacteroidota</taxon>
        <taxon>Cytophagia</taxon>
        <taxon>Cytophagales</taxon>
        <taxon>Hymenobacteraceae</taxon>
        <taxon>Hymenobacter</taxon>
    </lineage>
</organism>
<evidence type="ECO:0000256" key="1">
    <source>
        <dbReference type="SAM" id="MobiDB-lite"/>
    </source>
</evidence>
<reference evidence="3" key="1">
    <citation type="journal article" date="2019" name="Int. J. Syst. Evol. Microbiol.">
        <title>The Global Catalogue of Microorganisms (GCM) 10K type strain sequencing project: providing services to taxonomists for standard genome sequencing and annotation.</title>
        <authorList>
            <consortium name="The Broad Institute Genomics Platform"/>
            <consortium name="The Broad Institute Genome Sequencing Center for Infectious Disease"/>
            <person name="Wu L."/>
            <person name="Ma J."/>
        </authorList>
    </citation>
    <scope>NUCLEOTIDE SEQUENCE [LARGE SCALE GENOMIC DNA]</scope>
    <source>
        <strain evidence="3">JCM 17214</strain>
    </source>
</reference>
<evidence type="ECO:0000313" key="2">
    <source>
        <dbReference type="EMBL" id="GAA3931531.1"/>
    </source>
</evidence>
<evidence type="ECO:0000313" key="3">
    <source>
        <dbReference type="Proteomes" id="UP001499909"/>
    </source>
</evidence>